<evidence type="ECO:0000313" key="2">
    <source>
        <dbReference type="Proteomes" id="UP000254889"/>
    </source>
</evidence>
<sequence length="259" mass="28866">MRRLARRDVLRAMVGALSCAVAIRPSSAGETRIGTLIERASNLPTVAQRIGFISHALLGLPYRGFTLIGGPHQQEEFVIRDDGFDCVTFCETVLAAARVSRAVDFDEALRQIRYRNGDVAWRERNHYFSDWSEFNIANGVCRAVMLPGGVAIDKMLTYERGLGARQASFTAIPRASLAAHMDRLATGDIIGFLSERPGLDYFHTGFIVVSPGGKLWLRHAAKSRQRVLDEDLARFIVRTRVKRVTVLRPQEPWAESAVV</sequence>
<name>A0A346A259_9HYPH</name>
<dbReference type="Gene3D" id="2.30.260.10">
    <property type="entry name" value="putative xylanase like domain"/>
    <property type="match status" value="1"/>
</dbReference>
<protein>
    <submittedName>
        <fullName evidence="1">DUF1460 domain-containing protein</fullName>
    </submittedName>
</protein>
<accession>A0A346A259</accession>
<dbReference type="Pfam" id="PF07313">
    <property type="entry name" value="AmiA-like"/>
    <property type="match status" value="1"/>
</dbReference>
<organism evidence="1 2">
    <name type="scientific">Pseudolabrys taiwanensis</name>
    <dbReference type="NCBI Taxonomy" id="331696"/>
    <lineage>
        <taxon>Bacteria</taxon>
        <taxon>Pseudomonadati</taxon>
        <taxon>Pseudomonadota</taxon>
        <taxon>Alphaproteobacteria</taxon>
        <taxon>Hyphomicrobiales</taxon>
        <taxon>Xanthobacteraceae</taxon>
        <taxon>Pseudolabrys</taxon>
    </lineage>
</organism>
<dbReference type="Gene3D" id="1.10.3670.10">
    <property type="entry name" value="Putative xylanase like domain"/>
    <property type="match status" value="1"/>
</dbReference>
<keyword evidence="2" id="KW-1185">Reference proteome</keyword>
<evidence type="ECO:0000313" key="1">
    <source>
        <dbReference type="EMBL" id="AXK83256.1"/>
    </source>
</evidence>
<dbReference type="OrthoDB" id="9796191at2"/>
<dbReference type="SUPFAM" id="SSF54001">
    <property type="entry name" value="Cysteine proteinases"/>
    <property type="match status" value="1"/>
</dbReference>
<dbReference type="RefSeq" id="WP_115693635.1">
    <property type="nucleotide sequence ID" value="NZ_CP031417.1"/>
</dbReference>
<dbReference type="InterPro" id="IPR010846">
    <property type="entry name" value="AmiA-like"/>
</dbReference>
<gene>
    <name evidence="1" type="ORF">DW352_23685</name>
</gene>
<dbReference type="AlphaFoldDB" id="A0A346A259"/>
<dbReference type="EMBL" id="CP031417">
    <property type="protein sequence ID" value="AXK83256.1"/>
    <property type="molecule type" value="Genomic_DNA"/>
</dbReference>
<reference evidence="1 2" key="1">
    <citation type="submission" date="2018-07" db="EMBL/GenBank/DDBJ databases">
        <authorList>
            <person name="Quirk P.G."/>
            <person name="Krulwich T.A."/>
        </authorList>
    </citation>
    <scope>NUCLEOTIDE SEQUENCE [LARGE SCALE GENOMIC DNA]</scope>
    <source>
        <strain evidence="1 2">CC-BB4</strain>
    </source>
</reference>
<dbReference type="Proteomes" id="UP000254889">
    <property type="component" value="Chromosome"/>
</dbReference>
<dbReference type="KEGG" id="ptaw:DW352_23685"/>
<proteinExistence type="predicted"/>
<dbReference type="InterPro" id="IPR038765">
    <property type="entry name" value="Papain-like_cys_pep_sf"/>
</dbReference>